<dbReference type="OMA" id="MGWISAS"/>
<feature type="domain" description="Palmitoyltransferase DHHC" evidence="8">
    <location>
        <begin position="108"/>
        <end position="245"/>
    </location>
</feature>
<dbReference type="PROSITE" id="PS50216">
    <property type="entry name" value="DHHC"/>
    <property type="match status" value="1"/>
</dbReference>
<dbReference type="Pfam" id="PF01529">
    <property type="entry name" value="DHHC"/>
    <property type="match status" value="1"/>
</dbReference>
<evidence type="ECO:0000256" key="7">
    <source>
        <dbReference type="RuleBase" id="RU079119"/>
    </source>
</evidence>
<evidence type="ECO:0000256" key="5">
    <source>
        <dbReference type="ARBA" id="ARBA00023136"/>
    </source>
</evidence>
<dbReference type="GO" id="GO:0016020">
    <property type="term" value="C:membrane"/>
    <property type="evidence" value="ECO:0007669"/>
    <property type="project" value="UniProtKB-SubCell"/>
</dbReference>
<organism evidence="9 10">
    <name type="scientific">Acanthaster planci</name>
    <name type="common">Crown-of-thorns starfish</name>
    <dbReference type="NCBI Taxonomy" id="133434"/>
    <lineage>
        <taxon>Eukaryota</taxon>
        <taxon>Metazoa</taxon>
        <taxon>Echinodermata</taxon>
        <taxon>Eleutherozoa</taxon>
        <taxon>Asterozoa</taxon>
        <taxon>Asteroidea</taxon>
        <taxon>Valvatacea</taxon>
        <taxon>Valvatida</taxon>
        <taxon>Acanthasteridae</taxon>
        <taxon>Acanthaster</taxon>
    </lineage>
</organism>
<dbReference type="InterPro" id="IPR001594">
    <property type="entry name" value="Palmitoyltrfase_DHHC"/>
</dbReference>
<evidence type="ECO:0000313" key="10">
    <source>
        <dbReference type="RefSeq" id="XP_022099192.1"/>
    </source>
</evidence>
<keyword evidence="6 7" id="KW-0012">Acyltransferase</keyword>
<dbReference type="GeneID" id="110983871"/>
<dbReference type="Proteomes" id="UP000694845">
    <property type="component" value="Unplaced"/>
</dbReference>
<evidence type="ECO:0000256" key="2">
    <source>
        <dbReference type="ARBA" id="ARBA00022679"/>
    </source>
</evidence>
<feature type="transmembrane region" description="Helical" evidence="7">
    <location>
        <begin position="210"/>
        <end position="237"/>
    </location>
</feature>
<accession>A0A8B7Z2J0</accession>
<dbReference type="PANTHER" id="PTHR12246">
    <property type="entry name" value="PALMITOYLTRANSFERASE ZDHHC16"/>
    <property type="match status" value="1"/>
</dbReference>
<dbReference type="GO" id="GO:0019706">
    <property type="term" value="F:protein-cysteine S-palmitoyltransferase activity"/>
    <property type="evidence" value="ECO:0007669"/>
    <property type="project" value="UniProtKB-EC"/>
</dbReference>
<evidence type="ECO:0000259" key="8">
    <source>
        <dbReference type="Pfam" id="PF01529"/>
    </source>
</evidence>
<keyword evidence="3 7" id="KW-0812">Transmembrane</keyword>
<comment type="subcellular location">
    <subcellularLocation>
        <location evidence="1">Membrane</location>
        <topology evidence="1">Multi-pass membrane protein</topology>
    </subcellularLocation>
</comment>
<evidence type="ECO:0000256" key="6">
    <source>
        <dbReference type="ARBA" id="ARBA00023315"/>
    </source>
</evidence>
<protein>
    <recommendedName>
        <fullName evidence="7">Palmitoyltransferase</fullName>
        <ecNumber evidence="7">2.3.1.225</ecNumber>
    </recommendedName>
</protein>
<comment type="catalytic activity">
    <reaction evidence="7">
        <text>L-cysteinyl-[protein] + hexadecanoyl-CoA = S-hexadecanoyl-L-cysteinyl-[protein] + CoA</text>
        <dbReference type="Rhea" id="RHEA:36683"/>
        <dbReference type="Rhea" id="RHEA-COMP:10131"/>
        <dbReference type="Rhea" id="RHEA-COMP:11032"/>
        <dbReference type="ChEBI" id="CHEBI:29950"/>
        <dbReference type="ChEBI" id="CHEBI:57287"/>
        <dbReference type="ChEBI" id="CHEBI:57379"/>
        <dbReference type="ChEBI" id="CHEBI:74151"/>
        <dbReference type="EC" id="2.3.1.225"/>
    </reaction>
</comment>
<keyword evidence="4 7" id="KW-1133">Transmembrane helix</keyword>
<evidence type="ECO:0000313" key="9">
    <source>
        <dbReference type="Proteomes" id="UP000694845"/>
    </source>
</evidence>
<name>A0A8B7Z2J0_ACAPL</name>
<feature type="transmembrane region" description="Helical" evidence="7">
    <location>
        <begin position="153"/>
        <end position="172"/>
    </location>
</feature>
<evidence type="ECO:0000256" key="3">
    <source>
        <dbReference type="ARBA" id="ARBA00022692"/>
    </source>
</evidence>
<feature type="transmembrane region" description="Helical" evidence="7">
    <location>
        <begin position="184"/>
        <end position="204"/>
    </location>
</feature>
<comment type="similarity">
    <text evidence="7">Belongs to the DHHC palmitoyltransferase family.</text>
</comment>
<dbReference type="InterPro" id="IPR039859">
    <property type="entry name" value="PFA4/ZDH16/20/ERF2-like"/>
</dbReference>
<evidence type="ECO:0000256" key="4">
    <source>
        <dbReference type="ARBA" id="ARBA00022989"/>
    </source>
</evidence>
<dbReference type="OrthoDB" id="302728at2759"/>
<proteinExistence type="inferred from homology"/>
<dbReference type="KEGG" id="aplc:110983871"/>
<gene>
    <name evidence="10" type="primary">LOC110983871</name>
</gene>
<dbReference type="EC" id="2.3.1.225" evidence="7"/>
<keyword evidence="5 7" id="KW-0472">Membrane</keyword>
<comment type="domain">
    <text evidence="7">The DHHC domain is required for palmitoyltransferase activity.</text>
</comment>
<evidence type="ECO:0000256" key="1">
    <source>
        <dbReference type="ARBA" id="ARBA00004141"/>
    </source>
</evidence>
<sequence>MVKHLIGESPYRRIFNAMIPSFSWRRAVPRTAVDRFSVLVSTCEILVEGLELSIVLPRVYAESALSYWFCAILGLFLFVNLFGNFIMAMGVENSSRSVVLPAVLKPGWSYCHSCQTNSPPRAFHCSECGKCVLKRDHHCIFMGCCIGHANQRYYLMCIMYIGLLTVYASYISADLAVQCIGENLNLTTLIASFTPVLAWMYGLVQPLSFFIAFQSGTCLYCFFIFTALFLYHALIVLRGQTTHEFRRLGDRSYDQGWLRNIRGVLGTRWYFVWVFPLVTSPLPGDGVHFVESGSPSLEEVKDL</sequence>
<keyword evidence="9" id="KW-1185">Reference proteome</keyword>
<dbReference type="AlphaFoldDB" id="A0A8B7Z2J0"/>
<reference evidence="10" key="1">
    <citation type="submission" date="2025-08" db="UniProtKB">
        <authorList>
            <consortium name="RefSeq"/>
        </authorList>
    </citation>
    <scope>IDENTIFICATION</scope>
</reference>
<keyword evidence="2 7" id="KW-0808">Transferase</keyword>
<dbReference type="RefSeq" id="XP_022099192.1">
    <property type="nucleotide sequence ID" value="XM_022243500.1"/>
</dbReference>
<feature type="transmembrane region" description="Helical" evidence="7">
    <location>
        <begin position="67"/>
        <end position="91"/>
    </location>
</feature>